<dbReference type="GO" id="GO:0008270">
    <property type="term" value="F:zinc ion binding"/>
    <property type="evidence" value="ECO:0007669"/>
    <property type="project" value="UniProtKB-KW"/>
</dbReference>
<dbReference type="Gene3D" id="2.20.25.240">
    <property type="match status" value="7"/>
</dbReference>
<keyword evidence="6" id="KW-1185">Reference proteome</keyword>
<feature type="domain" description="FLYWCH-type" evidence="4">
    <location>
        <begin position="376"/>
        <end position="430"/>
    </location>
</feature>
<dbReference type="InterPro" id="IPR007588">
    <property type="entry name" value="Znf_FLYWCH"/>
</dbReference>
<dbReference type="AlphaFoldDB" id="A0A4C1YGL7"/>
<comment type="caution">
    <text evidence="5">The sequence shown here is derived from an EMBL/GenBank/DDBJ whole genome shotgun (WGS) entry which is preliminary data.</text>
</comment>
<keyword evidence="3" id="KW-0862">Zinc</keyword>
<feature type="domain" description="FLYWCH-type" evidence="4">
    <location>
        <begin position="691"/>
        <end position="744"/>
    </location>
</feature>
<feature type="domain" description="FLYWCH-type" evidence="4">
    <location>
        <begin position="502"/>
        <end position="557"/>
    </location>
</feature>
<evidence type="ECO:0000256" key="1">
    <source>
        <dbReference type="ARBA" id="ARBA00022723"/>
    </source>
</evidence>
<evidence type="ECO:0000313" key="5">
    <source>
        <dbReference type="EMBL" id="GBP73779.1"/>
    </source>
</evidence>
<evidence type="ECO:0000256" key="2">
    <source>
        <dbReference type="ARBA" id="ARBA00022771"/>
    </source>
</evidence>
<sequence>MKHQIAGRRGGLRMRCSDYMFVPGRKKNLLVYKGFTFSQYSTGVWYCSKRSKRSLGCKAAVYMNRDSQITHYHGVHMHLPPRFHITQAGEYSSVADNLAATQKSGRSASDILSLVKESSGVPLPLSPSDNPIPFRLDILFPANRMVKDWQRVSMGGDDYLFSDGSPTRLPLEYAIKNVWRWWRAVVDKNAGRWYCSKRAAGCKAAVYTNRHERIERYNDAHTHPPLPNYVLIPSSKKKNLLVHKGYSFSQQNESHRWYCSKKGEGCKARIHLGVDGSIKYVSGEHSHEPPRFHQRSHIQDSCSSQSQATIPDHVQPAASGQHLFCARTDYNYPIKFRTAEQNLYYRMENGYNRSGPRFAATVQRKRSAVRKDYVLIPTKKKHLLIYKGYSFSQQHVFRNWYCSKKAKGCKARIHMNNECEITSYDDNHTHEAPKFYVTTGDISDPVSTLVFVLSSVLNFDLGPWFDSDSSPFLDFVPRGAFNSDSANSPSSDLNDAGYYILIPSKKKKLLLYRGYTFSQLNDTKHWHCSSKQAKNCRARIRLGGKGEILLCDDRHTHAPPKFHVTKTDSNYLLVPAKKKYLLIYRGYSFSQWHASRYWYCSKKATGCKARIHLNDKDQVAFYDGMHTHEPPRFHVTSAGEYARMKTDEVYVTKHPSGIRSRAAVDAADRQSAHAYFIHSEGKTHVHYVLVPTKKKNLLIYKGYSFSQWQASRYWYCSRKNTGCKARIHLNDNDQIAFYDGMHTHDPPRFYVTKAGHYVKI</sequence>
<name>A0A4C1YGL7_EUMVA</name>
<protein>
    <recommendedName>
        <fullName evidence="4">FLYWCH-type domain-containing protein</fullName>
    </recommendedName>
</protein>
<dbReference type="STRING" id="151549.A0A4C1YGL7"/>
<keyword evidence="2" id="KW-0863">Zinc-finger</keyword>
<dbReference type="Proteomes" id="UP000299102">
    <property type="component" value="Unassembled WGS sequence"/>
</dbReference>
<evidence type="ECO:0000259" key="4">
    <source>
        <dbReference type="Pfam" id="PF04500"/>
    </source>
</evidence>
<dbReference type="Pfam" id="PF04500">
    <property type="entry name" value="FLYWCH"/>
    <property type="match status" value="5"/>
</dbReference>
<keyword evidence="1" id="KW-0479">Metal-binding</keyword>
<reference evidence="5 6" key="1">
    <citation type="journal article" date="2019" name="Commun. Biol.">
        <title>The bagworm genome reveals a unique fibroin gene that provides high tensile strength.</title>
        <authorList>
            <person name="Kono N."/>
            <person name="Nakamura H."/>
            <person name="Ohtoshi R."/>
            <person name="Tomita M."/>
            <person name="Numata K."/>
            <person name="Arakawa K."/>
        </authorList>
    </citation>
    <scope>NUCLEOTIDE SEQUENCE [LARGE SCALE GENOMIC DNA]</scope>
</reference>
<evidence type="ECO:0000256" key="3">
    <source>
        <dbReference type="ARBA" id="ARBA00022833"/>
    </source>
</evidence>
<organism evidence="5 6">
    <name type="scientific">Eumeta variegata</name>
    <name type="common">Bagworm moth</name>
    <name type="synonym">Eumeta japonica</name>
    <dbReference type="NCBI Taxonomy" id="151549"/>
    <lineage>
        <taxon>Eukaryota</taxon>
        <taxon>Metazoa</taxon>
        <taxon>Ecdysozoa</taxon>
        <taxon>Arthropoda</taxon>
        <taxon>Hexapoda</taxon>
        <taxon>Insecta</taxon>
        <taxon>Pterygota</taxon>
        <taxon>Neoptera</taxon>
        <taxon>Endopterygota</taxon>
        <taxon>Lepidoptera</taxon>
        <taxon>Glossata</taxon>
        <taxon>Ditrysia</taxon>
        <taxon>Tineoidea</taxon>
        <taxon>Psychidae</taxon>
        <taxon>Oiketicinae</taxon>
        <taxon>Eumeta</taxon>
    </lineage>
</organism>
<proteinExistence type="predicted"/>
<feature type="domain" description="FLYWCH-type" evidence="4">
    <location>
        <begin position="576"/>
        <end position="628"/>
    </location>
</feature>
<evidence type="ECO:0000313" key="6">
    <source>
        <dbReference type="Proteomes" id="UP000299102"/>
    </source>
</evidence>
<dbReference type="OrthoDB" id="7485060at2759"/>
<feature type="domain" description="FLYWCH-type" evidence="4">
    <location>
        <begin position="232"/>
        <end position="287"/>
    </location>
</feature>
<gene>
    <name evidence="5" type="ORF">EVAR_42951_1</name>
</gene>
<dbReference type="EMBL" id="BGZK01001186">
    <property type="protein sequence ID" value="GBP73779.1"/>
    <property type="molecule type" value="Genomic_DNA"/>
</dbReference>
<accession>A0A4C1YGL7</accession>